<dbReference type="EMBL" id="WTPW01001931">
    <property type="protein sequence ID" value="KAF0407542.1"/>
    <property type="molecule type" value="Genomic_DNA"/>
</dbReference>
<dbReference type="InterPro" id="IPR049517">
    <property type="entry name" value="ACX-like_C"/>
</dbReference>
<reference evidence="6 7" key="1">
    <citation type="journal article" date="2019" name="Environ. Microbiol.">
        <title>At the nexus of three kingdoms: the genome of the mycorrhizal fungus Gigaspora margarita provides insights into plant, endobacterial and fungal interactions.</title>
        <authorList>
            <person name="Venice F."/>
            <person name="Ghignone S."/>
            <person name="Salvioli di Fossalunga A."/>
            <person name="Amselem J."/>
            <person name="Novero M."/>
            <person name="Xianan X."/>
            <person name="Sedzielewska Toro K."/>
            <person name="Morin E."/>
            <person name="Lipzen A."/>
            <person name="Grigoriev I.V."/>
            <person name="Henrissat B."/>
            <person name="Martin F.M."/>
            <person name="Bonfante P."/>
        </authorList>
    </citation>
    <scope>NUCLEOTIDE SEQUENCE [LARGE SCALE GENOMIC DNA]</scope>
    <source>
        <strain evidence="6 7">BEG34</strain>
    </source>
</reference>
<feature type="domain" description="Hydantoinase/oxoprolinase N-terminal" evidence="4">
    <location>
        <begin position="10"/>
        <end position="227"/>
    </location>
</feature>
<dbReference type="Pfam" id="PF02538">
    <property type="entry name" value="Hydantoinase_B"/>
    <property type="match status" value="1"/>
</dbReference>
<sequence length="1300" mass="142615">MSERQSPGIRISIDRGGTFTDCIGMIPVPVSKEYPTGRREIVIKLLSVDPQNYPDAPREGIRRILEIATGKSHPRDKPVDTSLIESIRMGTTVATNALLERKGEKCALLITKGFKDLLLIGNQARPKIFDLSIRKPEVLYQRVVEIDERVILIGDESNPPAELKNDDANIIRGISGEYVKILQKPDTNKIKNDLQSLYADGFRSIAICLMHSYTFPDHERLLGSIASTFGFTHISLSSAIMPMIKIVPRGTSSTADAYLTPCIRKYVDGFVSGFDENLEKNARLEFMQSDGGLVPVNKFSGFKAILSGPAGGVVGFASTSYSESERNPVIGFDMGGTSTDVSRYDGLFEHVFETTTAGITIQAPQLDINTVAAGGGSQLFFRNGLFAVGPESAGAHPGPTCYRKDGPLTITDANLILGRLNIDYFPKIFGTSEDQPLDVEATRQKFQLLAEKINSFVGNDKKMTLDEIAYGFTQVANEAMCRPIRALTEAKGYDTSKHILACFGGAGGQHACAIAQNLGIKKILIHRYSSILSAYGLALADVVHEVQEPCSKTFSDDTLPYLKERINALCDTCTKELKSQGFNESHIQHHIYLNLRYQGTDFAMMTLKPKDSWDFTQTFTEQYKQEFGFHFPDRKILVDDIRIRGIGKGFEIEKHDIFDEIKNTSSIPVSEDQCDNIVSVYFENGRMETPLYCLEKLKIGNKISGPAMIIDSTSTILVAPKCNALIMTSHVFITVEGDIKSNVTTESDPIQLSIFGHRFMSIAEQMGNALQKTAISTNIKERLDFSCALFGADGGLVANAPHIPVHLGSLSHAVKYQLEYYNGKLEEGDVVMTNHPQAGGSHLPDITIITPVFHEGEIIFFVASRGHHADIGGISPGSMPPHSKELFEEGAAIKSFKLVSKGNFDIDGLTNVLLHEPARYPKCSGSRCLRDNIADIKAQVAANHKGISLVKVLIEEYGLDVVQAYMMHIRRNAELSVRNLLKKVYHRLEQNILKAVDYMDDGTPIELQITINEKDGSAIFDFTGTGPEVFANTNAPPSVTFSAIIYCLRCLVDEDIPLNQGCLTPIDIRIPPNSMLNPSDQAAVVGGNVLTSQRLVDVILKAFQACAASQGDCNNLTFGKDEKMVDGKKIDGWGYYETIAGGSGAGETWDGQSGVHVHMTNTRITDPEIIERRLDHAVVLREFSLRKGSGGKGLHKGGDGVIRDLEFREPLQVSLLTERRVFHPYGLRGGKDGAKGLNLWIRKGNVKGRDRVLNLGSKNSFKVGAGDRVVICTPGGGGWGSPTDKPNDDMDIDEAITRFL</sequence>
<dbReference type="Pfam" id="PF01968">
    <property type="entry name" value="Hydantoinase_A"/>
    <property type="match status" value="1"/>
</dbReference>
<comment type="caution">
    <text evidence="6">The sequence shown here is derived from an EMBL/GenBank/DDBJ whole genome shotgun (WGS) entry which is preliminary data.</text>
</comment>
<dbReference type="GO" id="GO:0017168">
    <property type="term" value="F:5-oxoprolinase (ATP-hydrolyzing) activity"/>
    <property type="evidence" value="ECO:0007669"/>
    <property type="project" value="TreeGrafter"/>
</dbReference>
<feature type="domain" description="Acetophenone carboxylase-like C-terminal" evidence="5">
    <location>
        <begin position="563"/>
        <end position="732"/>
    </location>
</feature>
<proteinExistence type="inferred from homology"/>
<dbReference type="InterPro" id="IPR045079">
    <property type="entry name" value="Oxoprolinase-like"/>
</dbReference>
<keyword evidence="7" id="KW-1185">Reference proteome</keyword>
<protein>
    <submittedName>
        <fullName evidence="6">Hydantoinase B/oxoprolinase-domain-containing protein</fullName>
    </submittedName>
</protein>
<dbReference type="Pfam" id="PF05378">
    <property type="entry name" value="Hydant_A_N"/>
    <property type="match status" value="1"/>
</dbReference>
<dbReference type="Proteomes" id="UP000439903">
    <property type="component" value="Unassembled WGS sequence"/>
</dbReference>
<dbReference type="PANTHER" id="PTHR11365">
    <property type="entry name" value="5-OXOPROLINASE RELATED"/>
    <property type="match status" value="1"/>
</dbReference>
<evidence type="ECO:0000256" key="1">
    <source>
        <dbReference type="ARBA" id="ARBA00010403"/>
    </source>
</evidence>
<gene>
    <name evidence="6" type="ORF">F8M41_008798</name>
</gene>
<dbReference type="Pfam" id="PF19278">
    <property type="entry name" value="Hydant_A_C"/>
    <property type="match status" value="1"/>
</dbReference>
<evidence type="ECO:0000259" key="4">
    <source>
        <dbReference type="Pfam" id="PF05378"/>
    </source>
</evidence>
<comment type="similarity">
    <text evidence="1">Belongs to the oxoprolinase family.</text>
</comment>
<evidence type="ECO:0000313" key="7">
    <source>
        <dbReference type="Proteomes" id="UP000439903"/>
    </source>
</evidence>
<evidence type="ECO:0000259" key="2">
    <source>
        <dbReference type="Pfam" id="PF01968"/>
    </source>
</evidence>
<evidence type="ECO:0000313" key="6">
    <source>
        <dbReference type="EMBL" id="KAF0407542.1"/>
    </source>
</evidence>
<feature type="domain" description="Hydantoinase B/oxoprolinase" evidence="3">
    <location>
        <begin position="748"/>
        <end position="1282"/>
    </location>
</feature>
<evidence type="ECO:0000259" key="3">
    <source>
        <dbReference type="Pfam" id="PF02538"/>
    </source>
</evidence>
<dbReference type="PANTHER" id="PTHR11365:SF2">
    <property type="entry name" value="5-OXOPROLINASE"/>
    <property type="match status" value="1"/>
</dbReference>
<organism evidence="6 7">
    <name type="scientific">Gigaspora margarita</name>
    <dbReference type="NCBI Taxonomy" id="4874"/>
    <lineage>
        <taxon>Eukaryota</taxon>
        <taxon>Fungi</taxon>
        <taxon>Fungi incertae sedis</taxon>
        <taxon>Mucoromycota</taxon>
        <taxon>Glomeromycotina</taxon>
        <taxon>Glomeromycetes</taxon>
        <taxon>Diversisporales</taxon>
        <taxon>Gigasporaceae</taxon>
        <taxon>Gigaspora</taxon>
    </lineage>
</organism>
<dbReference type="GO" id="GO:0006749">
    <property type="term" value="P:glutathione metabolic process"/>
    <property type="evidence" value="ECO:0007669"/>
    <property type="project" value="TreeGrafter"/>
</dbReference>
<dbReference type="OrthoDB" id="3643at2759"/>
<evidence type="ECO:0000259" key="5">
    <source>
        <dbReference type="Pfam" id="PF19278"/>
    </source>
</evidence>
<dbReference type="InterPro" id="IPR003692">
    <property type="entry name" value="Hydantoinase_B"/>
</dbReference>
<name>A0A8H3X307_GIGMA</name>
<feature type="domain" description="Hydantoinase A/oxoprolinase" evidence="2">
    <location>
        <begin position="249"/>
        <end position="545"/>
    </location>
</feature>
<dbReference type="InterPro" id="IPR002821">
    <property type="entry name" value="Hydantoinase_A"/>
</dbReference>
<dbReference type="InterPro" id="IPR008040">
    <property type="entry name" value="Hydant_A_N"/>
</dbReference>
<dbReference type="GO" id="GO:0005829">
    <property type="term" value="C:cytosol"/>
    <property type="evidence" value="ECO:0007669"/>
    <property type="project" value="TreeGrafter"/>
</dbReference>
<accession>A0A8H3X307</accession>